<dbReference type="AlphaFoldDB" id="A0A2H0BZB0"/>
<evidence type="ECO:0000256" key="1">
    <source>
        <dbReference type="ARBA" id="ARBA00023125"/>
    </source>
</evidence>
<sequence length="160" mass="19071">MDEGYNLYNLEPEFKKYLFAEKISPVSLKNYLSDFRHFSGWMTFKLKMQNAKLKIEENAINLSLIQEYKFYLTENNLPRKTVNRRLSTLRKFCSFCIAQGWMKENPAKQIQNLKVKSQNYNSKVKIESILDQFENDLKKERINSQAITSYLDDVREFLSI</sequence>
<evidence type="ECO:0000256" key="2">
    <source>
        <dbReference type="PROSITE-ProRule" id="PRU01248"/>
    </source>
</evidence>
<proteinExistence type="predicted"/>
<feature type="domain" description="Core-binding (CB)" evidence="3">
    <location>
        <begin position="5"/>
        <end position="97"/>
    </location>
</feature>
<dbReference type="InterPro" id="IPR011010">
    <property type="entry name" value="DNA_brk_join_enz"/>
</dbReference>
<dbReference type="InterPro" id="IPR044068">
    <property type="entry name" value="CB"/>
</dbReference>
<evidence type="ECO:0000313" key="5">
    <source>
        <dbReference type="Proteomes" id="UP000231021"/>
    </source>
</evidence>
<dbReference type="SUPFAM" id="SSF56349">
    <property type="entry name" value="DNA breaking-rejoining enzymes"/>
    <property type="match status" value="1"/>
</dbReference>
<dbReference type="Proteomes" id="UP000231021">
    <property type="component" value="Unassembled WGS sequence"/>
</dbReference>
<dbReference type="GO" id="GO:0003677">
    <property type="term" value="F:DNA binding"/>
    <property type="evidence" value="ECO:0007669"/>
    <property type="project" value="UniProtKB-UniRule"/>
</dbReference>
<dbReference type="Pfam" id="PF02899">
    <property type="entry name" value="Phage_int_SAM_1"/>
    <property type="match status" value="1"/>
</dbReference>
<gene>
    <name evidence="4" type="ORF">COW98_00955</name>
</gene>
<dbReference type="EMBL" id="PCTB01000024">
    <property type="protein sequence ID" value="PIP63007.1"/>
    <property type="molecule type" value="Genomic_DNA"/>
</dbReference>
<dbReference type="PROSITE" id="PS51900">
    <property type="entry name" value="CB"/>
    <property type="match status" value="1"/>
</dbReference>
<reference evidence="4 5" key="1">
    <citation type="submission" date="2017-09" db="EMBL/GenBank/DDBJ databases">
        <title>Depth-based differentiation of microbial function through sediment-hosted aquifers and enrichment of novel symbionts in the deep terrestrial subsurface.</title>
        <authorList>
            <person name="Probst A.J."/>
            <person name="Ladd B."/>
            <person name="Jarett J.K."/>
            <person name="Geller-Mcgrath D.E."/>
            <person name="Sieber C.M."/>
            <person name="Emerson J.B."/>
            <person name="Anantharaman K."/>
            <person name="Thomas B.C."/>
            <person name="Malmstrom R."/>
            <person name="Stieglmeier M."/>
            <person name="Klingl A."/>
            <person name="Woyke T."/>
            <person name="Ryan C.M."/>
            <person name="Banfield J.F."/>
        </authorList>
    </citation>
    <scope>NUCLEOTIDE SEQUENCE [LARGE SCALE GENOMIC DNA]</scope>
    <source>
        <strain evidence="4">CG22_combo_CG10-13_8_21_14_all_35_9</strain>
    </source>
</reference>
<protein>
    <recommendedName>
        <fullName evidence="3">Core-binding (CB) domain-containing protein</fullName>
    </recommendedName>
</protein>
<organism evidence="4 5">
    <name type="scientific">Candidatus Roizmanbacteria bacterium CG22_combo_CG10-13_8_21_14_all_35_9</name>
    <dbReference type="NCBI Taxonomy" id="1974861"/>
    <lineage>
        <taxon>Bacteria</taxon>
        <taxon>Candidatus Roizmaniibacteriota</taxon>
    </lineage>
</organism>
<dbReference type="Gene3D" id="1.10.150.130">
    <property type="match status" value="1"/>
</dbReference>
<comment type="caution">
    <text evidence="4">The sequence shown here is derived from an EMBL/GenBank/DDBJ whole genome shotgun (WGS) entry which is preliminary data.</text>
</comment>
<dbReference type="InterPro" id="IPR010998">
    <property type="entry name" value="Integrase_recombinase_N"/>
</dbReference>
<evidence type="ECO:0000259" key="3">
    <source>
        <dbReference type="PROSITE" id="PS51900"/>
    </source>
</evidence>
<accession>A0A2H0BZB0</accession>
<name>A0A2H0BZB0_9BACT</name>
<dbReference type="GO" id="GO:0015074">
    <property type="term" value="P:DNA integration"/>
    <property type="evidence" value="ECO:0007669"/>
    <property type="project" value="InterPro"/>
</dbReference>
<dbReference type="InterPro" id="IPR004107">
    <property type="entry name" value="Integrase_SAM-like_N"/>
</dbReference>
<evidence type="ECO:0000313" key="4">
    <source>
        <dbReference type="EMBL" id="PIP63007.1"/>
    </source>
</evidence>
<keyword evidence="1 2" id="KW-0238">DNA-binding</keyword>